<dbReference type="GO" id="GO:0003676">
    <property type="term" value="F:nucleic acid binding"/>
    <property type="evidence" value="ECO:0007669"/>
    <property type="project" value="InterPro"/>
</dbReference>
<name>A0A8J5NWB9_FUSOX</name>
<reference evidence="4" key="1">
    <citation type="submission" date="2021-04" db="EMBL/GenBank/DDBJ databases">
        <title>First draft genome resource for Brassicaceae pathogens Fusarium oxysporum f. sp. raphani and Fusarium oxysporum f. sp. rapae.</title>
        <authorList>
            <person name="Asai S."/>
        </authorList>
    </citation>
    <scope>NUCLEOTIDE SEQUENCE</scope>
    <source>
        <strain evidence="4">Tf1208</strain>
    </source>
</reference>
<evidence type="ECO:0000313" key="5">
    <source>
        <dbReference type="Proteomes" id="UP000694050"/>
    </source>
</evidence>
<dbReference type="PROSITE" id="PS50158">
    <property type="entry name" value="ZF_CCHC"/>
    <property type="match status" value="1"/>
</dbReference>
<proteinExistence type="predicted"/>
<feature type="compositionally biased region" description="Basic and acidic residues" evidence="2">
    <location>
        <begin position="325"/>
        <end position="338"/>
    </location>
</feature>
<sequence length="454" mass="52519">MTSEPAEACFFFVDDSNIWIEAQKFAASGNSHMPKLADSDRDPRLRIDIGKLINTLCDDRQQCSSFLYGSRPPPNDSVWEAFKKCKFQTKIYDRARGKEKEVDHSMAADLAFHAAKLDDKSEKVNTTFVVITGDRDMLPPIKVVLGCGIRVELWAWKSGVSREFLKLSALEPLLSVKCLDDVFGRISFTNFRSTRHGNKVRPDVTIVLCEFVEQEVDNLEAYVSEQLLELCHLFYISRPQTGREMFVEFPKVKNIDPMFQRMRELFKDMRVVSWQEYNSRSKEKVPIVVKTSNEYALLTDEHEQRSVHDAETDEGEPVESDPNSTDDKAETGGEHRETGQSQGQADPDDNGGWQIVQRTNLDQKHRRTMRQTQRCPDHIRCAKRGDCGYRHIDEERNLFRDHPALDFTRWKTRKCNIPSCRKGKMCRFAHTQNEAWCFRCTHEGHFSAECPFMK</sequence>
<evidence type="ECO:0000313" key="4">
    <source>
        <dbReference type="EMBL" id="KAG7408462.1"/>
    </source>
</evidence>
<dbReference type="InterPro" id="IPR021139">
    <property type="entry name" value="NYN"/>
</dbReference>
<dbReference type="InterPro" id="IPR001878">
    <property type="entry name" value="Znf_CCHC"/>
</dbReference>
<evidence type="ECO:0000259" key="3">
    <source>
        <dbReference type="PROSITE" id="PS50158"/>
    </source>
</evidence>
<keyword evidence="1" id="KW-0479">Metal-binding</keyword>
<feature type="domain" description="CCHC-type" evidence="3">
    <location>
        <begin position="437"/>
        <end position="451"/>
    </location>
</feature>
<keyword evidence="1" id="KW-0863">Zinc-finger</keyword>
<protein>
    <recommendedName>
        <fullName evidence="3">CCHC-type domain-containing protein</fullName>
    </recommendedName>
</protein>
<feature type="compositionally biased region" description="Basic and acidic residues" evidence="2">
    <location>
        <begin position="299"/>
        <end position="310"/>
    </location>
</feature>
<organism evidence="4 5">
    <name type="scientific">Fusarium oxysporum f. sp. rapae</name>
    <dbReference type="NCBI Taxonomy" id="485398"/>
    <lineage>
        <taxon>Eukaryota</taxon>
        <taxon>Fungi</taxon>
        <taxon>Dikarya</taxon>
        <taxon>Ascomycota</taxon>
        <taxon>Pezizomycotina</taxon>
        <taxon>Sordariomycetes</taxon>
        <taxon>Hypocreomycetidae</taxon>
        <taxon>Hypocreales</taxon>
        <taxon>Nectriaceae</taxon>
        <taxon>Fusarium</taxon>
        <taxon>Fusarium oxysporum species complex</taxon>
    </lineage>
</organism>
<dbReference type="GO" id="GO:0008270">
    <property type="term" value="F:zinc ion binding"/>
    <property type="evidence" value="ECO:0007669"/>
    <property type="project" value="UniProtKB-KW"/>
</dbReference>
<dbReference type="Pfam" id="PF01936">
    <property type="entry name" value="NYN"/>
    <property type="match status" value="1"/>
</dbReference>
<dbReference type="GO" id="GO:0004540">
    <property type="term" value="F:RNA nuclease activity"/>
    <property type="evidence" value="ECO:0007669"/>
    <property type="project" value="InterPro"/>
</dbReference>
<dbReference type="AlphaFoldDB" id="A0A8J5NWB9"/>
<comment type="caution">
    <text evidence="4">The sequence shown here is derived from an EMBL/GenBank/DDBJ whole genome shotgun (WGS) entry which is preliminary data.</text>
</comment>
<evidence type="ECO:0000256" key="2">
    <source>
        <dbReference type="SAM" id="MobiDB-lite"/>
    </source>
</evidence>
<keyword evidence="1" id="KW-0862">Zinc</keyword>
<dbReference type="Proteomes" id="UP000694050">
    <property type="component" value="Unassembled WGS sequence"/>
</dbReference>
<gene>
    <name evidence="4" type="ORF">Forpe1208_v012527</name>
</gene>
<feature type="region of interest" description="Disordered" evidence="2">
    <location>
        <begin position="298"/>
        <end position="354"/>
    </location>
</feature>
<accession>A0A8J5NWB9</accession>
<dbReference type="EMBL" id="JAELUQ010000009">
    <property type="protein sequence ID" value="KAG7408462.1"/>
    <property type="molecule type" value="Genomic_DNA"/>
</dbReference>
<evidence type="ECO:0000256" key="1">
    <source>
        <dbReference type="PROSITE-ProRule" id="PRU00047"/>
    </source>
</evidence>